<comment type="caution">
    <text evidence="1">The sequence shown here is derived from an EMBL/GenBank/DDBJ whole genome shotgun (WGS) entry which is preliminary data.</text>
</comment>
<protein>
    <submittedName>
        <fullName evidence="1">Uncharacterized protein</fullName>
    </submittedName>
</protein>
<name>A0A8H2WG29_9AGAM</name>
<accession>A0A8H2WG29</accession>
<proteinExistence type="predicted"/>
<gene>
    <name evidence="1" type="ORF">RDB_LOCUS31952</name>
</gene>
<dbReference type="Proteomes" id="UP000663846">
    <property type="component" value="Unassembled WGS sequence"/>
</dbReference>
<reference evidence="1" key="1">
    <citation type="submission" date="2021-01" db="EMBL/GenBank/DDBJ databases">
        <authorList>
            <person name="Kaushik A."/>
        </authorList>
    </citation>
    <scope>NUCLEOTIDE SEQUENCE</scope>
    <source>
        <strain evidence="1">AG1-1C</strain>
    </source>
</reference>
<organism evidence="1 2">
    <name type="scientific">Rhizoctonia solani</name>
    <dbReference type="NCBI Taxonomy" id="456999"/>
    <lineage>
        <taxon>Eukaryota</taxon>
        <taxon>Fungi</taxon>
        <taxon>Dikarya</taxon>
        <taxon>Basidiomycota</taxon>
        <taxon>Agaricomycotina</taxon>
        <taxon>Agaricomycetes</taxon>
        <taxon>Cantharellales</taxon>
        <taxon>Ceratobasidiaceae</taxon>
        <taxon>Rhizoctonia</taxon>
    </lineage>
</organism>
<evidence type="ECO:0000313" key="1">
    <source>
        <dbReference type="EMBL" id="CAE6378686.1"/>
    </source>
</evidence>
<dbReference type="EMBL" id="CAJMWS010000207">
    <property type="protein sequence ID" value="CAE6378686.1"/>
    <property type="molecule type" value="Genomic_DNA"/>
</dbReference>
<dbReference type="AlphaFoldDB" id="A0A8H2WG29"/>
<sequence length="82" mass="8846">MARATAHIVQAPPLKSSNRCVACWLLRWEMSARSRSAEFVPLAAAPASTAVQSAEPDCEFHRPFLGVLSRSAVLHQEAAATD</sequence>
<evidence type="ECO:0000313" key="2">
    <source>
        <dbReference type="Proteomes" id="UP000663846"/>
    </source>
</evidence>